<comment type="caution">
    <text evidence="3">The sequence shown here is derived from an EMBL/GenBank/DDBJ whole genome shotgun (WGS) entry which is preliminary data.</text>
</comment>
<dbReference type="PANTHER" id="PTHR23159">
    <property type="entry name" value="CENTROSOMAL PROTEIN 2"/>
    <property type="match status" value="1"/>
</dbReference>
<evidence type="ECO:0000313" key="4">
    <source>
        <dbReference type="Proteomes" id="UP001605036"/>
    </source>
</evidence>
<keyword evidence="4" id="KW-1185">Reference proteome</keyword>
<feature type="coiled-coil region" evidence="1">
    <location>
        <begin position="597"/>
        <end position="656"/>
    </location>
</feature>
<feature type="compositionally biased region" description="Polar residues" evidence="2">
    <location>
        <begin position="2082"/>
        <end position="2097"/>
    </location>
</feature>
<evidence type="ECO:0000313" key="3">
    <source>
        <dbReference type="EMBL" id="KAL2632589.1"/>
    </source>
</evidence>
<evidence type="ECO:0000256" key="2">
    <source>
        <dbReference type="SAM" id="MobiDB-lite"/>
    </source>
</evidence>
<dbReference type="EMBL" id="JBHFFA010000003">
    <property type="protein sequence ID" value="KAL2632589.1"/>
    <property type="molecule type" value="Genomic_DNA"/>
</dbReference>
<feature type="compositionally biased region" description="Polar residues" evidence="2">
    <location>
        <begin position="1839"/>
        <end position="1852"/>
    </location>
</feature>
<protein>
    <submittedName>
        <fullName evidence="3">Uncharacterized protein</fullName>
    </submittedName>
</protein>
<gene>
    <name evidence="3" type="ORF">R1flu_004068</name>
</gene>
<proteinExistence type="predicted"/>
<evidence type="ECO:0000256" key="1">
    <source>
        <dbReference type="SAM" id="Coils"/>
    </source>
</evidence>
<feature type="coiled-coil region" evidence="1">
    <location>
        <begin position="1301"/>
        <end position="1491"/>
    </location>
</feature>
<keyword evidence="1" id="KW-0175">Coiled coil</keyword>
<feature type="coiled-coil region" evidence="1">
    <location>
        <begin position="430"/>
        <end position="464"/>
    </location>
</feature>
<feature type="region of interest" description="Disordered" evidence="2">
    <location>
        <begin position="2069"/>
        <end position="2101"/>
    </location>
</feature>
<feature type="coiled-coil region" evidence="1">
    <location>
        <begin position="751"/>
        <end position="1050"/>
    </location>
</feature>
<reference evidence="3 4" key="1">
    <citation type="submission" date="2024-09" db="EMBL/GenBank/DDBJ databases">
        <title>Chromosome-scale assembly of Riccia fluitans.</title>
        <authorList>
            <person name="Paukszto L."/>
            <person name="Sawicki J."/>
            <person name="Karawczyk K."/>
            <person name="Piernik-Szablinska J."/>
            <person name="Szczecinska M."/>
            <person name="Mazdziarz M."/>
        </authorList>
    </citation>
    <scope>NUCLEOTIDE SEQUENCE [LARGE SCALE GENOMIC DNA]</scope>
    <source>
        <strain evidence="3">Rf_01</strain>
        <tissue evidence="3">Aerial parts of the thallus</tissue>
    </source>
</reference>
<feature type="region of interest" description="Disordered" evidence="2">
    <location>
        <begin position="188"/>
        <end position="246"/>
    </location>
</feature>
<name>A0ABD1YS85_9MARC</name>
<sequence>MGEYAEKPVDSLNSELTVVEDMSVARDIARRFEQLESQWLRFQKSSAKLEGEEPSGIKPGVLLSSRLQGHIVPSTAFSYSNPLFTTHKPLKKKSTTISPRTSLAAARSSLSLLTSLSPDTILSSKPIEPLLSSSEKQWQLKREEISNEVMPDAGHRNSLSSKRPAGLSGKFAGITDISNCCGGYTAITSSSSPEKSTSYSSSVNCDSLSKPTSSSSPGSATNSDRPKHSSTVVPAGRSHLFDSEHTFQPKLPLSECTGEAWSSPARTHGDYTQIGPLDPTSFSLGKGLSGQHTTRMPEDPRTTEAQSSRSPPPVTPSASSARETELQSDNSQMESRGNFRGKQLRRQPWQTPIELSLLHTERAPNVKRLPSQTVLEEKRLISDLNHDSEAANCIPSLIVKASRPEAQIDWQDRTEICALMQKKLDHTVNKVEWELRLSKKESRLRSAEEALLEEQQKLAEQRIALSKFETILSQREESVQHLEQIRDIQNARESVETGSVVVEKLVSALKDVLVQMEQKDKSLREFWSELKETLGTDLEQASHSLGFEPDQFKPPLSPTGFEGLNVLVANGDRKEWCRIVIDVCERLVGYLSKETQLQKWAMVLEKESTRLRTLEEEIQNTKESTAEHFERAAEMMKNAEEQCRVAEEERISLNKERDGLVQWVTHLQERRKAVTECEREAASSLAQVQKKAADLFVHESSIDGKALEITSLQEELWATSQRLHEDQEAVNKERIKVQERLRQVTSRERDVESQLQFVKKLKEELDEHRENFERERLLDDRRRENAYTAQRELEAKLNLREMTLRDVEKELAEKAAAAESFAAQLNDREKLLNSMHDQCEHERSKAKDLIADLEKERKRLKDAEMSIEEAHVSKKNADDAWARVAKERREADDYLKSVEERIKAWEDRLRVKEKELQQQEFSLREIESRMKEEQDQSQAKLTQEKENWTEELKAKQESLAKRAKILVNKEAEIKSDLEKLAEERRLAIDEIKRFAEIEARAWAAERELQTKQDEHLQLVRKHAKEYRAQLEELEVARGEVEKEFEEVHTKRDELQIWQREAEATLQSRINSFVKGKEELQIQIQELKKLQMDIEQAGAQIIDRVAELDQASSKLEMQRSKVEVSKTKLESLAKTLAKEREAVRDRESALSIQARPFSPFRRRWYFKRHAELPLETSFMSFAYLDSPELRTFVLGLFGPFEENVASAVTDIKKMNAEATAKERNLRYREQAVIDSENDLKELEARLANERKDLEKMIAEVEQHAATLKEETAAVEESSRNRSREELLVEEKKEYIFAREKELAAYESELKNKALSLEEHSQAIAKLELQVQERWEKLREEKAAFQAERESLAAQKEGSQNWKAEQDRLAREDVERKAKLREELDRQKAEMLAKLREREASLNVREARVAEREASLQLLERDGKNQVQKDAQELRQQLNGARAELDSQRRYVEDKRRIAEAIAATIEEREAKLKVREREVEKRELSLEEKERKLNLEGRDSSELFPADSQKVMVDFRKMQQEKERLEPRRNGNLEKAIQDDSLYTMDLTDYSHESTSKDLAALDEERRHAHRKQREEMARHRLKEMEDALHKEASKILQERQSLQAQQKELEETRKAVQDVKVTLTAQLKATKQMVADAALTAQNASREREALEEERRRLERAQKEAEMSLAAKEAKLSQETTRLENMRNTLLQEKTQAMDVLQNAVRAAEKERRVDVNFMQCNKNTECGQTQQEREFAKTVEALHREKLSLQEEKARIKMLHDVLEREKREQSQSAFQQATAVDAQKEAEIRRWRGISKWSSREENSYPEPSHDVSRDGRASFSQDFAVPSYREAVERQSLGTNSDMSTRTPFTPSPPERMDQNRTNVTNTSWDGGSILLSSPGSSLGVRVHQTASAKRVENHMDHLQEGNAPSKKRLENVMTSLLNARQASRSRLQRTENALLGFPPSSPFTSQVQQALNALSSRLSLMEQIEDGLASHLRKAHETDYSESEGLIVDKVQLLCRMQEQQSLRAEWEEDMQQQLETISMLQAASRNASTFTTPAKGTSSEMFQCPTPRSDWQGADCQNCNSETPQDGGVSGLSAVNSGSSGPNQQRQFPSPDWKMTFEPLLGVDSKGLSLSPLVDQEYYSNLGQNPHQGHISREYDTQDKFVRRKLYLSPSANSHYAAQ</sequence>
<dbReference type="Proteomes" id="UP001605036">
    <property type="component" value="Unassembled WGS sequence"/>
</dbReference>
<dbReference type="PANTHER" id="PTHR23159:SF31">
    <property type="entry name" value="CENTROSOME-ASSOCIATED PROTEIN CEP250 ISOFORM X1"/>
    <property type="match status" value="1"/>
</dbReference>
<feature type="coiled-coil region" evidence="1">
    <location>
        <begin position="2005"/>
        <end position="2032"/>
    </location>
</feature>
<feature type="coiled-coil region" evidence="1">
    <location>
        <begin position="1592"/>
        <end position="1711"/>
    </location>
</feature>
<feature type="coiled-coil region" evidence="1">
    <location>
        <begin position="1231"/>
        <end position="1276"/>
    </location>
</feature>
<feature type="region of interest" description="Disordered" evidence="2">
    <location>
        <begin position="146"/>
        <end position="165"/>
    </location>
</feature>
<feature type="region of interest" description="Disordered" evidence="2">
    <location>
        <begin position="1837"/>
        <end position="1864"/>
    </location>
</feature>
<accession>A0ABD1YS85</accession>
<feature type="compositionally biased region" description="Low complexity" evidence="2">
    <location>
        <begin position="189"/>
        <end position="223"/>
    </location>
</feature>
<organism evidence="3 4">
    <name type="scientific">Riccia fluitans</name>
    <dbReference type="NCBI Taxonomy" id="41844"/>
    <lineage>
        <taxon>Eukaryota</taxon>
        <taxon>Viridiplantae</taxon>
        <taxon>Streptophyta</taxon>
        <taxon>Embryophyta</taxon>
        <taxon>Marchantiophyta</taxon>
        <taxon>Marchantiopsida</taxon>
        <taxon>Marchantiidae</taxon>
        <taxon>Marchantiales</taxon>
        <taxon>Ricciaceae</taxon>
        <taxon>Riccia</taxon>
    </lineage>
</organism>
<feature type="region of interest" description="Disordered" evidence="2">
    <location>
        <begin position="267"/>
        <end position="346"/>
    </location>
</feature>